<evidence type="ECO:0000313" key="2">
    <source>
        <dbReference type="Proteomes" id="UP001275315"/>
    </source>
</evidence>
<evidence type="ECO:0008006" key="3">
    <source>
        <dbReference type="Google" id="ProtNLM"/>
    </source>
</evidence>
<comment type="caution">
    <text evidence="1">The sequence shown here is derived from an EMBL/GenBank/DDBJ whole genome shotgun (WGS) entry which is preliminary data.</text>
</comment>
<organism evidence="1 2">
    <name type="scientific">Paracerasibacillus soli</name>
    <dbReference type="NCBI Taxonomy" id="480284"/>
    <lineage>
        <taxon>Bacteria</taxon>
        <taxon>Bacillati</taxon>
        <taxon>Bacillota</taxon>
        <taxon>Bacilli</taxon>
        <taxon>Bacillales</taxon>
        <taxon>Bacillaceae</taxon>
        <taxon>Paracerasibacillus</taxon>
    </lineage>
</organism>
<dbReference type="RefSeq" id="WP_320380300.1">
    <property type="nucleotide sequence ID" value="NZ_JAWDIQ010000002.1"/>
</dbReference>
<name>A0ABU5CT26_9BACI</name>
<gene>
    <name evidence="1" type="ORF">RWD45_14075</name>
</gene>
<reference evidence="1 2" key="1">
    <citation type="submission" date="2023-10" db="EMBL/GenBank/DDBJ databases">
        <title>Virgibacillus soli CC-YMP-6 genome.</title>
        <authorList>
            <person name="Miliotis G."/>
            <person name="Sengupta P."/>
            <person name="Hameed A."/>
            <person name="Chuvochina M."/>
            <person name="Mcdonagh F."/>
            <person name="Simpson A.C."/>
            <person name="Singh N.K."/>
            <person name="Rekha P.D."/>
            <person name="Raman K."/>
            <person name="Hugenholtz P."/>
            <person name="Venkateswaran K."/>
        </authorList>
    </citation>
    <scope>NUCLEOTIDE SEQUENCE [LARGE SCALE GENOMIC DNA]</scope>
    <source>
        <strain evidence="1 2">CC-YMP-6</strain>
    </source>
</reference>
<dbReference type="Proteomes" id="UP001275315">
    <property type="component" value="Unassembled WGS sequence"/>
</dbReference>
<keyword evidence="2" id="KW-1185">Reference proteome</keyword>
<evidence type="ECO:0000313" key="1">
    <source>
        <dbReference type="EMBL" id="MDY0409502.1"/>
    </source>
</evidence>
<sequence>MKLIAAKHIATEEMEQFIQTAQHVEQKHLLKEGYVVKMNDEIKGCFVLSSIEKDKYWLKQMYIAQDVAASLPVLLETIIVLVKELEAEKLIVHSHQPVLDMILDALQFHQQEHAQIVDKPMRKQGNWWAYEVS</sequence>
<proteinExistence type="predicted"/>
<dbReference type="EMBL" id="JAWDIQ010000002">
    <property type="protein sequence ID" value="MDY0409502.1"/>
    <property type="molecule type" value="Genomic_DNA"/>
</dbReference>
<protein>
    <recommendedName>
        <fullName evidence="3">GNAT family N-acetyltransferase</fullName>
    </recommendedName>
</protein>
<accession>A0ABU5CT26</accession>